<evidence type="ECO:0000256" key="5">
    <source>
        <dbReference type="ARBA" id="ARBA00022692"/>
    </source>
</evidence>
<feature type="transmembrane region" description="Helical" evidence="8">
    <location>
        <begin position="7"/>
        <end position="29"/>
    </location>
</feature>
<feature type="transmembrane region" description="Helical" evidence="8">
    <location>
        <begin position="69"/>
        <end position="88"/>
    </location>
</feature>
<protein>
    <recommendedName>
        <fullName evidence="8">Probable membrane transporter protein</fullName>
    </recommendedName>
</protein>
<feature type="transmembrane region" description="Helical" evidence="8">
    <location>
        <begin position="94"/>
        <end position="113"/>
    </location>
</feature>
<evidence type="ECO:0000313" key="10">
    <source>
        <dbReference type="EMBL" id="TDT88235.1"/>
    </source>
</evidence>
<organism evidence="10 12">
    <name type="scientific">Pseudodesulfovibrio indicus</name>
    <dbReference type="NCBI Taxonomy" id="1716143"/>
    <lineage>
        <taxon>Bacteria</taxon>
        <taxon>Pseudomonadati</taxon>
        <taxon>Thermodesulfobacteriota</taxon>
        <taxon>Desulfovibrionia</taxon>
        <taxon>Desulfovibrionales</taxon>
        <taxon>Desulfovibrionaceae</taxon>
    </lineage>
</organism>
<keyword evidence="3" id="KW-0813">Transport</keyword>
<dbReference type="Proteomes" id="UP000055611">
    <property type="component" value="Chromosome"/>
</dbReference>
<dbReference type="Proteomes" id="UP000295506">
    <property type="component" value="Unassembled WGS sequence"/>
</dbReference>
<evidence type="ECO:0000256" key="6">
    <source>
        <dbReference type="ARBA" id="ARBA00022989"/>
    </source>
</evidence>
<evidence type="ECO:0000313" key="12">
    <source>
        <dbReference type="Proteomes" id="UP000295506"/>
    </source>
</evidence>
<dbReference type="KEGG" id="dej:AWY79_11555"/>
<feature type="transmembrane region" description="Helical" evidence="8">
    <location>
        <begin position="165"/>
        <end position="183"/>
    </location>
</feature>
<dbReference type="PANTHER" id="PTHR30269:SF37">
    <property type="entry name" value="MEMBRANE TRANSPORTER PROTEIN"/>
    <property type="match status" value="1"/>
</dbReference>
<feature type="transmembrane region" description="Helical" evidence="8">
    <location>
        <begin position="125"/>
        <end position="153"/>
    </location>
</feature>
<feature type="transmembrane region" description="Helical" evidence="8">
    <location>
        <begin position="35"/>
        <end position="57"/>
    </location>
</feature>
<accession>A0A126QP63</accession>
<dbReference type="EMBL" id="CP014206">
    <property type="protein sequence ID" value="AMK11704.1"/>
    <property type="molecule type" value="Genomic_DNA"/>
</dbReference>
<dbReference type="PANTHER" id="PTHR30269">
    <property type="entry name" value="TRANSMEMBRANE PROTEIN YFCA"/>
    <property type="match status" value="1"/>
</dbReference>
<dbReference type="OrthoDB" id="7843147at2"/>
<comment type="subcellular location">
    <subcellularLocation>
        <location evidence="1 8">Cell membrane</location>
        <topology evidence="1 8">Multi-pass membrane protein</topology>
    </subcellularLocation>
</comment>
<keyword evidence="6 8" id="KW-1133">Transmembrane helix</keyword>
<evidence type="ECO:0000313" key="11">
    <source>
        <dbReference type="Proteomes" id="UP000055611"/>
    </source>
</evidence>
<evidence type="ECO:0000256" key="2">
    <source>
        <dbReference type="ARBA" id="ARBA00009142"/>
    </source>
</evidence>
<keyword evidence="7 8" id="KW-0472">Membrane</keyword>
<evidence type="ECO:0000256" key="7">
    <source>
        <dbReference type="ARBA" id="ARBA00023136"/>
    </source>
</evidence>
<feature type="transmembrane region" description="Helical" evidence="8">
    <location>
        <begin position="190"/>
        <end position="207"/>
    </location>
</feature>
<evidence type="ECO:0000313" key="9">
    <source>
        <dbReference type="EMBL" id="AMK11704.1"/>
    </source>
</evidence>
<gene>
    <name evidence="9" type="ORF">AWY79_11555</name>
    <name evidence="10" type="ORF">EDC59_10647</name>
</gene>
<evidence type="ECO:0000256" key="4">
    <source>
        <dbReference type="ARBA" id="ARBA00022475"/>
    </source>
</evidence>
<keyword evidence="5 8" id="KW-0812">Transmembrane</keyword>
<comment type="similarity">
    <text evidence="2 8">Belongs to the 4-toluene sulfonate uptake permease (TSUP) (TC 2.A.102) family.</text>
</comment>
<evidence type="ECO:0000256" key="8">
    <source>
        <dbReference type="RuleBase" id="RU363041"/>
    </source>
</evidence>
<dbReference type="GO" id="GO:0005886">
    <property type="term" value="C:plasma membrane"/>
    <property type="evidence" value="ECO:0007669"/>
    <property type="project" value="UniProtKB-SubCell"/>
</dbReference>
<dbReference type="InterPro" id="IPR002781">
    <property type="entry name" value="TM_pro_TauE-like"/>
</dbReference>
<keyword evidence="11" id="KW-1185">Reference proteome</keyword>
<proteinExistence type="inferred from homology"/>
<dbReference type="EMBL" id="SOBK01000006">
    <property type="protein sequence ID" value="TDT88235.1"/>
    <property type="molecule type" value="Genomic_DNA"/>
</dbReference>
<dbReference type="RefSeq" id="WP_066803918.1">
    <property type="nucleotide sequence ID" value="NZ_CAUVXY020000015.1"/>
</dbReference>
<dbReference type="Pfam" id="PF01925">
    <property type="entry name" value="TauE"/>
    <property type="match status" value="1"/>
</dbReference>
<name>A0A126QP63_9BACT</name>
<dbReference type="InterPro" id="IPR052017">
    <property type="entry name" value="TSUP"/>
</dbReference>
<reference evidence="10 12" key="2">
    <citation type="submission" date="2019-03" db="EMBL/GenBank/DDBJ databases">
        <title>Genomic Encyclopedia of Type Strains, Phase IV (KMG-IV): sequencing the most valuable type-strain genomes for metagenomic binning, comparative biology and taxonomic classification.</title>
        <authorList>
            <person name="Goeker M."/>
        </authorList>
    </citation>
    <scope>NUCLEOTIDE SEQUENCE [LARGE SCALE GENOMIC DNA]</scope>
    <source>
        <strain evidence="10 12">DSM 101483</strain>
    </source>
</reference>
<keyword evidence="4 8" id="KW-1003">Cell membrane</keyword>
<reference evidence="9 11" key="1">
    <citation type="journal article" date="2016" name="Front. Microbiol.">
        <title>Genome Sequence of the Piezophilic, Mesophilic Sulfate-Reducing Bacterium Desulfovibrio indicus J2T.</title>
        <authorList>
            <person name="Cao J."/>
            <person name="Maignien L."/>
            <person name="Shao Z."/>
            <person name="Alain K."/>
            <person name="Jebbar M."/>
        </authorList>
    </citation>
    <scope>NUCLEOTIDE SEQUENCE [LARGE SCALE GENOMIC DNA]</scope>
    <source>
        <strain evidence="9 11">J2</strain>
    </source>
</reference>
<feature type="transmembrane region" description="Helical" evidence="8">
    <location>
        <begin position="219"/>
        <end position="237"/>
    </location>
</feature>
<evidence type="ECO:0000256" key="1">
    <source>
        <dbReference type="ARBA" id="ARBA00004651"/>
    </source>
</evidence>
<dbReference type="AlphaFoldDB" id="A0A126QP63"/>
<evidence type="ECO:0000256" key="3">
    <source>
        <dbReference type="ARBA" id="ARBA00022448"/>
    </source>
</evidence>
<sequence length="240" mass="25914">MPESIAIIAIVLVAAFVQGLTGFGFGLIALPLLGFFLNIKTSIPLMVLLAVIISFYLSIRLRNHIDLKCIFTLLLATLPGIPLGVYVLKQVSPQTLSIVLGVIMIAFTSHQLIVRPKPLHLGRAVTVLAGFACGVLSASIGAGGPPVIIYTAIQPWPKDKAKATLALYFTISGLMVILSHALSGMITREVLSLYAMSLPTLILGIYLGTQAYKHISDHGYRRLAFVLVFLLGCMLLYRNI</sequence>